<accession>T0MJJ4</accession>
<dbReference type="AlphaFoldDB" id="T0MJJ4"/>
<evidence type="ECO:0000313" key="3">
    <source>
        <dbReference type="Proteomes" id="UP000053780"/>
    </source>
</evidence>
<protein>
    <submittedName>
        <fullName evidence="2">Uncharacterized protein</fullName>
    </submittedName>
</protein>
<gene>
    <name evidence="2" type="ORF">NAPIS_ORF01323</name>
</gene>
<organism evidence="2 3">
    <name type="scientific">Vairimorpha apis BRL 01</name>
    <dbReference type="NCBI Taxonomy" id="1037528"/>
    <lineage>
        <taxon>Eukaryota</taxon>
        <taxon>Fungi</taxon>
        <taxon>Fungi incertae sedis</taxon>
        <taxon>Microsporidia</taxon>
        <taxon>Nosematidae</taxon>
        <taxon>Vairimorpha</taxon>
    </lineage>
</organism>
<dbReference type="Proteomes" id="UP000053780">
    <property type="component" value="Unassembled WGS sequence"/>
</dbReference>
<dbReference type="EMBL" id="KE647173">
    <property type="protein sequence ID" value="EQB61110.1"/>
    <property type="molecule type" value="Genomic_DNA"/>
</dbReference>
<name>T0MJJ4_9MICR</name>
<keyword evidence="3" id="KW-1185">Reference proteome</keyword>
<keyword evidence="1" id="KW-0732">Signal</keyword>
<proteinExistence type="predicted"/>
<evidence type="ECO:0000313" key="2">
    <source>
        <dbReference type="EMBL" id="EQB61110.1"/>
    </source>
</evidence>
<feature type="chain" id="PRO_5012813652" evidence="1">
    <location>
        <begin position="16"/>
        <end position="185"/>
    </location>
</feature>
<sequence length="185" mass="22181">MLFLIILLFFSKIEYDTKSYYQAKYLLNPILKKLSDRIVEELSHVLRDDLALVVGKNTSSIFRYQKQINKPTLITRSNNKLRYNPFMITNKQLIFIDKESLIEYKNNHILYFGNLSSNSNLDILIDIYNVVKDYDLNCKFFEVEIYTIYRMFDKEIKIELENIGVIHETIYCYKNLVYEKLKNIL</sequence>
<reference evidence="2 3" key="1">
    <citation type="journal article" date="2013" name="BMC Genomics">
        <title>Genome sequencing and comparative genomics of honey bee microsporidia, Nosema apis reveal novel insights into host-parasite interactions.</title>
        <authorList>
            <person name="Chen Yp."/>
            <person name="Pettis J.S."/>
            <person name="Zhao Y."/>
            <person name="Liu X."/>
            <person name="Tallon L.J."/>
            <person name="Sadzewicz L.D."/>
            <person name="Li R."/>
            <person name="Zheng H."/>
            <person name="Huang S."/>
            <person name="Zhang X."/>
            <person name="Hamilton M.C."/>
            <person name="Pernal S.F."/>
            <person name="Melathopoulos A.P."/>
            <person name="Yan X."/>
            <person name="Evans J.D."/>
        </authorList>
    </citation>
    <scope>NUCLEOTIDE SEQUENCE [LARGE SCALE GENOMIC DNA]</scope>
    <source>
        <strain evidence="2 3">BRL 01</strain>
    </source>
</reference>
<dbReference type="VEuPathDB" id="MicrosporidiaDB:NAPIS_ORF01323"/>
<dbReference type="HOGENOM" id="CLU_1461726_0_0_1"/>
<feature type="signal peptide" evidence="1">
    <location>
        <begin position="1"/>
        <end position="15"/>
    </location>
</feature>
<evidence type="ECO:0000256" key="1">
    <source>
        <dbReference type="SAM" id="SignalP"/>
    </source>
</evidence>